<name>A0A832EWJ4_9CREN</name>
<protein>
    <submittedName>
        <fullName evidence="2">Winged helix-turn-helix transcriptional regulator</fullName>
    </submittedName>
</protein>
<evidence type="ECO:0000313" key="2">
    <source>
        <dbReference type="EMBL" id="HFQ79632.1"/>
    </source>
</evidence>
<dbReference type="Pfam" id="PF13412">
    <property type="entry name" value="HTH_24"/>
    <property type="match status" value="1"/>
</dbReference>
<dbReference type="EMBL" id="DTAU01000150">
    <property type="protein sequence ID" value="HFQ79632.1"/>
    <property type="molecule type" value="Genomic_DNA"/>
</dbReference>
<keyword evidence="1" id="KW-0472">Membrane</keyword>
<dbReference type="InterPro" id="IPR011991">
    <property type="entry name" value="ArsR-like_HTH"/>
</dbReference>
<keyword evidence="1" id="KW-1133">Transmembrane helix</keyword>
<dbReference type="CDD" id="cd00090">
    <property type="entry name" value="HTH_ARSR"/>
    <property type="match status" value="1"/>
</dbReference>
<dbReference type="Gene3D" id="1.10.10.10">
    <property type="entry name" value="Winged helix-like DNA-binding domain superfamily/Winged helix DNA-binding domain"/>
    <property type="match status" value="1"/>
</dbReference>
<comment type="caution">
    <text evidence="2">The sequence shown here is derived from an EMBL/GenBank/DDBJ whole genome shotgun (WGS) entry which is preliminary data.</text>
</comment>
<dbReference type="InterPro" id="IPR036390">
    <property type="entry name" value="WH_DNA-bd_sf"/>
</dbReference>
<organism evidence="2">
    <name type="scientific">Ignisphaera aggregans</name>
    <dbReference type="NCBI Taxonomy" id="334771"/>
    <lineage>
        <taxon>Archaea</taxon>
        <taxon>Thermoproteota</taxon>
        <taxon>Thermoprotei</taxon>
        <taxon>Desulfurococcales</taxon>
        <taxon>Desulfurococcaceae</taxon>
        <taxon>Ignisphaera</taxon>
    </lineage>
</organism>
<proteinExistence type="predicted"/>
<dbReference type="AlphaFoldDB" id="A0A832EWJ4"/>
<sequence>MKKSCESLVLVVVASIIVLSPSILCRASNVVSIDEYGVVEVSITLSLDRGVHEIVAPIEPIASTAIATADDSALPLIYDNGSFYIVLNTEANVTITYIANTSIINNIFYLDIVTDDTVSIKIHRDVILLSWPGEKLVDARVEQDKLVLVIRGPETIRYTIRLPSLVTITSPLTRIPTTTTETPVQSSVATETITTELTSAVAQLQRPADIVMVVTIATVLAVGVATGFYLYRSRLKKPSFISDMLNDIDIAIIRALEARGDSALQTELQNDVNIPRTTLWRHIRKLEKLGIVKVEKIGLQNRIVLIKKVKV</sequence>
<dbReference type="SUPFAM" id="SSF46785">
    <property type="entry name" value="Winged helix' DNA-binding domain"/>
    <property type="match status" value="1"/>
</dbReference>
<feature type="transmembrane region" description="Helical" evidence="1">
    <location>
        <begin position="210"/>
        <end position="231"/>
    </location>
</feature>
<gene>
    <name evidence="2" type="ORF">ENT99_08075</name>
</gene>
<dbReference type="InterPro" id="IPR036388">
    <property type="entry name" value="WH-like_DNA-bd_sf"/>
</dbReference>
<reference evidence="2" key="1">
    <citation type="journal article" date="2020" name="mSystems">
        <title>Genome- and Community-Level Interaction Insights into Carbon Utilization and Element Cycling Functions of Hydrothermarchaeota in Hydrothermal Sediment.</title>
        <authorList>
            <person name="Zhou Z."/>
            <person name="Liu Y."/>
            <person name="Xu W."/>
            <person name="Pan J."/>
            <person name="Luo Z.H."/>
            <person name="Li M."/>
        </authorList>
    </citation>
    <scope>NUCLEOTIDE SEQUENCE</scope>
    <source>
        <strain evidence="2">SpSt-629</strain>
    </source>
</reference>
<keyword evidence="1" id="KW-0812">Transmembrane</keyword>
<evidence type="ECO:0000256" key="1">
    <source>
        <dbReference type="SAM" id="Phobius"/>
    </source>
</evidence>
<accession>A0A832EWJ4</accession>